<keyword evidence="4 13" id="KW-0337">GPI-anchor biosynthesis</keyword>
<dbReference type="PANTHER" id="PTHR12886">
    <property type="entry name" value="PIG-M MANNOSYLTRANSFERASE"/>
    <property type="match status" value="1"/>
</dbReference>
<dbReference type="EMBL" id="VCGU01000010">
    <property type="protein sequence ID" value="TRY68587.1"/>
    <property type="molecule type" value="Genomic_DNA"/>
</dbReference>
<dbReference type="Proteomes" id="UP000318571">
    <property type="component" value="Chromosome 1"/>
</dbReference>
<comment type="similarity">
    <text evidence="3 13">Belongs to the PIGM family.</text>
</comment>
<dbReference type="STRING" id="6832.A0A553NT36"/>
<keyword evidence="7 13" id="KW-0812">Transmembrane</keyword>
<comment type="caution">
    <text evidence="14">The sequence shown here is derived from an EMBL/GenBank/DDBJ whole genome shotgun (WGS) entry which is preliminary data.</text>
</comment>
<organism evidence="14 15">
    <name type="scientific">Tigriopus californicus</name>
    <name type="common">Marine copepod</name>
    <dbReference type="NCBI Taxonomy" id="6832"/>
    <lineage>
        <taxon>Eukaryota</taxon>
        <taxon>Metazoa</taxon>
        <taxon>Ecdysozoa</taxon>
        <taxon>Arthropoda</taxon>
        <taxon>Crustacea</taxon>
        <taxon>Multicrustacea</taxon>
        <taxon>Hexanauplia</taxon>
        <taxon>Copepoda</taxon>
        <taxon>Harpacticoida</taxon>
        <taxon>Harpacticidae</taxon>
        <taxon>Tigriopus</taxon>
    </lineage>
</organism>
<evidence type="ECO:0000256" key="8">
    <source>
        <dbReference type="ARBA" id="ARBA00022824"/>
    </source>
</evidence>
<reference evidence="14 15" key="1">
    <citation type="journal article" date="2018" name="Nat. Ecol. Evol.">
        <title>Genomic signatures of mitonuclear coevolution across populations of Tigriopus californicus.</title>
        <authorList>
            <person name="Barreto F.S."/>
            <person name="Watson E.T."/>
            <person name="Lima T.G."/>
            <person name="Willett C.S."/>
            <person name="Edmands S."/>
            <person name="Li W."/>
            <person name="Burton R.S."/>
        </authorList>
    </citation>
    <scope>NUCLEOTIDE SEQUENCE [LARGE SCALE GENOMIC DNA]</scope>
    <source>
        <strain evidence="14 15">San Diego</strain>
    </source>
</reference>
<accession>A0A553NT36</accession>
<dbReference type="AlphaFoldDB" id="A0A553NT36"/>
<dbReference type="GO" id="GO:1990529">
    <property type="term" value="C:glycosylphosphatidylinositol-mannosyltransferase I complex"/>
    <property type="evidence" value="ECO:0007669"/>
    <property type="project" value="TreeGrafter"/>
</dbReference>
<comment type="function">
    <text evidence="11 13">Catalytic subunit of the glycosylphosphatidylinositol-mannosyltransferase I complex which catalyzes the transfer of the first mannose, via an alpha-1,4 bond from a dolichol-phosphate-mannose (Dol-P-Man) to the glucosaminyl acyl phosphatidylinositol (GlcN-(acyl)PI) intermediate to generate alpha-D-Man-(1-&gt;4)-alpha-D-GlcN-(1-&gt;6)-(1-radyl,2-acyl-sn-glycero-3-phospho)-2-acyl-inositol and participates in the sixth step of the glycosylphosphatidylinositol-anchor biosynthesis.</text>
</comment>
<feature type="transmembrane region" description="Helical" evidence="13">
    <location>
        <begin position="17"/>
        <end position="35"/>
    </location>
</feature>
<dbReference type="GO" id="GO:0005789">
    <property type="term" value="C:endoplasmic reticulum membrane"/>
    <property type="evidence" value="ECO:0007669"/>
    <property type="project" value="UniProtKB-SubCell"/>
</dbReference>
<dbReference type="OrthoDB" id="3821113at2759"/>
<evidence type="ECO:0000256" key="12">
    <source>
        <dbReference type="ARBA" id="ARBA00093608"/>
    </source>
</evidence>
<feature type="transmembrane region" description="Helical" evidence="13">
    <location>
        <begin position="224"/>
        <end position="243"/>
    </location>
</feature>
<protein>
    <recommendedName>
        <fullName evidence="12 13">GPI alpha-1,4-mannosyltransferase I, catalytic subunit</fullName>
        <ecNumber evidence="13">2.4.1.-</ecNumber>
    </recommendedName>
    <alternativeName>
        <fullName evidence="13">GPI mannosyltransferase I</fullName>
    </alternativeName>
</protein>
<feature type="transmembrane region" description="Helical" evidence="13">
    <location>
        <begin position="308"/>
        <end position="332"/>
    </location>
</feature>
<dbReference type="OMA" id="MLWFIGQ"/>
<evidence type="ECO:0000256" key="5">
    <source>
        <dbReference type="ARBA" id="ARBA00022676"/>
    </source>
</evidence>
<evidence type="ECO:0000256" key="11">
    <source>
        <dbReference type="ARBA" id="ARBA00093408"/>
    </source>
</evidence>
<proteinExistence type="inferred from homology"/>
<keyword evidence="5 13" id="KW-0328">Glycosyltransferase</keyword>
<evidence type="ECO:0000313" key="15">
    <source>
        <dbReference type="Proteomes" id="UP000318571"/>
    </source>
</evidence>
<keyword evidence="6 13" id="KW-0808">Transferase</keyword>
<dbReference type="GO" id="GO:0006506">
    <property type="term" value="P:GPI anchor biosynthetic process"/>
    <property type="evidence" value="ECO:0007669"/>
    <property type="project" value="UniProtKB-UniPathway"/>
</dbReference>
<dbReference type="EC" id="2.4.1.-" evidence="13"/>
<comment type="subcellular location">
    <subcellularLocation>
        <location evidence="1 13">Endoplasmic reticulum membrane</location>
        <topology evidence="1 13">Multi-pass membrane protein</topology>
    </subcellularLocation>
</comment>
<feature type="transmembrane region" description="Helical" evidence="13">
    <location>
        <begin position="92"/>
        <end position="113"/>
    </location>
</feature>
<evidence type="ECO:0000256" key="13">
    <source>
        <dbReference type="RuleBase" id="RU365064"/>
    </source>
</evidence>
<dbReference type="Pfam" id="PF05007">
    <property type="entry name" value="Mannosyl_trans"/>
    <property type="match status" value="1"/>
</dbReference>
<dbReference type="PANTHER" id="PTHR12886:SF0">
    <property type="entry name" value="GPI MANNOSYLTRANSFERASE 1"/>
    <property type="match status" value="1"/>
</dbReference>
<evidence type="ECO:0000256" key="4">
    <source>
        <dbReference type="ARBA" id="ARBA00022502"/>
    </source>
</evidence>
<name>A0A553NT36_TIGCA</name>
<evidence type="ECO:0000256" key="3">
    <source>
        <dbReference type="ARBA" id="ARBA00011071"/>
    </source>
</evidence>
<dbReference type="GO" id="GO:0051751">
    <property type="term" value="F:alpha-1,4-mannosyltransferase activity"/>
    <property type="evidence" value="ECO:0007669"/>
    <property type="project" value="InterPro"/>
</dbReference>
<feature type="transmembrane region" description="Helical" evidence="13">
    <location>
        <begin position="281"/>
        <end position="301"/>
    </location>
</feature>
<evidence type="ECO:0000256" key="1">
    <source>
        <dbReference type="ARBA" id="ARBA00004477"/>
    </source>
</evidence>
<evidence type="ECO:0000256" key="9">
    <source>
        <dbReference type="ARBA" id="ARBA00022989"/>
    </source>
</evidence>
<keyword evidence="8 13" id="KW-0256">Endoplasmic reticulum</keyword>
<feature type="transmembrane region" description="Helical" evidence="13">
    <location>
        <begin position="158"/>
        <end position="177"/>
    </location>
</feature>
<keyword evidence="15" id="KW-1185">Reference proteome</keyword>
<evidence type="ECO:0000256" key="10">
    <source>
        <dbReference type="ARBA" id="ARBA00023136"/>
    </source>
</evidence>
<evidence type="ECO:0000256" key="7">
    <source>
        <dbReference type="ARBA" id="ARBA00022692"/>
    </source>
</evidence>
<dbReference type="GO" id="GO:0004376">
    <property type="term" value="F:GPI mannosyltransferase activity"/>
    <property type="evidence" value="ECO:0007669"/>
    <property type="project" value="InterPro"/>
</dbReference>
<feature type="transmembrane region" description="Helical" evidence="13">
    <location>
        <begin position="183"/>
        <end position="204"/>
    </location>
</feature>
<dbReference type="InterPro" id="IPR007704">
    <property type="entry name" value="PIG-M"/>
</dbReference>
<dbReference type="UniPathway" id="UPA00196"/>
<evidence type="ECO:0000256" key="6">
    <source>
        <dbReference type="ARBA" id="ARBA00022679"/>
    </source>
</evidence>
<gene>
    <name evidence="14" type="ORF">TCAL_02482</name>
</gene>
<feature type="transmembrane region" description="Helical" evidence="13">
    <location>
        <begin position="384"/>
        <end position="403"/>
    </location>
</feature>
<evidence type="ECO:0000256" key="2">
    <source>
        <dbReference type="ARBA" id="ARBA00004687"/>
    </source>
</evidence>
<keyword evidence="9 13" id="KW-1133">Transmembrane helix</keyword>
<evidence type="ECO:0000313" key="14">
    <source>
        <dbReference type="EMBL" id="TRY68587.1"/>
    </source>
</evidence>
<sequence length="413" mass="47246">MVWAAGRDWWWSRSLRCHLFLGALFRLLLIAYGHYQDQWGPAGVKFTDVDYRVYTDAARYLHHGQSPYKRHTYRYTPYLAGLLWPNVWLHPLWGKALFSLCDLAIALLIYACLQASQPAATRSHSSLPPPARLALSGSLLWLYNPFSMAISARGSCEAVVLLLILLTIYGFQARAYFCAGLVFGLSIHFKLYPIIYALIFYLSLSQRSRFWAKVCLLNGAQVRFTVATLVGLIGSTYVAYRLYGQPYLSEAWLYHLARKDIRHNFSPYFYMLYLTHDVDDAGLSLVTFLPQIVVLFVISVVMARPADLWFGLFALTAVFVAFNKVCTSQYFLWYMVLLPLVHHRLRFSLGQWLGMGALWGAAQGSWLLAAYYLEFDGTNTFQVLWLEGLAFFSANVGLLSKLIREYRTQYVVA</sequence>
<comment type="pathway">
    <text evidence="2 13">Glycolipid biosynthesis; glycosylphosphatidylinositol-anchor biosynthesis.</text>
</comment>
<keyword evidence="10 13" id="KW-0472">Membrane</keyword>